<feature type="binding site" evidence="12">
    <location>
        <position position="702"/>
    </location>
    <ligand>
        <name>[4Fe-4S] cluster</name>
        <dbReference type="ChEBI" id="CHEBI:49883"/>
        <label>2</label>
    </ligand>
</feature>
<feature type="binding site" evidence="10">
    <location>
        <position position="844"/>
    </location>
    <ligand>
        <name>thiamine diphosphate</name>
        <dbReference type="ChEBI" id="CHEBI:58937"/>
    </ligand>
</feature>
<dbReference type="CDD" id="cd07034">
    <property type="entry name" value="TPP_PYR_PFOR_IOR-alpha_like"/>
    <property type="match status" value="1"/>
</dbReference>
<feature type="binding site" evidence="10">
    <location>
        <position position="31"/>
    </location>
    <ligand>
        <name>pyruvate</name>
        <dbReference type="ChEBI" id="CHEBI:15361"/>
    </ligand>
</feature>
<dbReference type="STRING" id="290052.ASU35_14955"/>
<dbReference type="OrthoDB" id="9794954at2"/>
<dbReference type="InterPro" id="IPR033412">
    <property type="entry name" value="PFOR_II"/>
</dbReference>
<dbReference type="SUPFAM" id="SSF54862">
    <property type="entry name" value="4Fe-4S ferredoxins"/>
    <property type="match status" value="1"/>
</dbReference>
<evidence type="ECO:0000256" key="9">
    <source>
        <dbReference type="PIRNR" id="PIRNR000159"/>
    </source>
</evidence>
<dbReference type="PANTHER" id="PTHR32154:SF0">
    <property type="entry name" value="PYRUVATE-FLAVODOXIN OXIDOREDUCTASE-RELATED"/>
    <property type="match status" value="1"/>
</dbReference>
<sequence length="1176" mass="127861">MARKMKTMDGNTAAAHVSYAFTDVAAIYPITPSSPMADYTDMWATQGRKNIFGHEVMLSEMQSEAGAAGAVHGSLEAGALTTTYTASQGLLLMIPNMYKIAGELLPGVIHVTARAIASHALSIFGDHSDVYACRQTGFAMLCSSNVQEVMDLGAVAHLTAIDGRVPFLHFFDGFRTSHEIQKIEIWDYEDLKDMCNMEAVEAFRARALNPEHPVTRGTAQNPDIFFQAREASNPYYEAIPELTQQYMDKVNAKIGTSYKLFNYYGAKDAERVIVAMGSVCDTIDETIDYLMAAGEKVGVVKVRLYRPFSAKHLIEAIPDTVKTISVLDRTKEPGALGEPLYLDVVAALKGSKFHDIPVLSGRYGLGSKDTTPADVIAVYRNDEKAKFTLGITDDVTNLSLPRVENPNTTPESTISCKFWGLGADGTVGANKNSIKIIGDHTDMYAQAYFDYDSKKSGGVTISHLRFGKDPIKATYLINKANFVACHMPAYIRKYNMVQDLKDGGTFLLNTSWTPEELETYLPGQVKAYIAKHNIKFYTIDGFKIGKEIGLGGRINTILQSAFFKLANIIPADDAIQYMKDAATASYSKKGDDVVKMNHDAIEAGAKNIVEIQVPASWADAEAEDLTVKVTEGREDVVEYVNSIQNAINSQTGNDLPVSAFTKYADGTLPAGSAAYEKRGIAIDVPEWNPDTCIQCNFCSYVCPHAAIRPVALNAKMQANAPEGKTMDMTGMPGYKFAMSVSVLDCTGCGSCVNVCPGKKGEKALSMKPIETQLDNQKMFDFGAANETPAEVTEKFKVSTVKGSQFSQPLLEFSGACAGCGETPYAKLMTQLFGDRMYIANATGCSSIWGGSSPASPYTVNKEGKGPAWANSLFEDNAEYGFGMQLAQKALRKRITDAAENLAATTEKDSVKAALEKYLATKNSSTENGPATKAMIAELEACGCDNADKDYILKNKDFAAKKSQWILGGDGWAYDIGFGGVDHVLASGQDVNILVFDTEVYSNTGGQSSKATPTGAIAQFAAAGKEVKKKDLAAIAMSYGYVYVAQIAQGADYNQCVKAFVEAESYPGPSLIIAYAPCINHGIKGGMKGAQTEEKRAVESGYWHLFRFDPRLAEEGKNPFQLDSKEPTADYQEFLQSEVRYNRLSRSNPERAKKLFDKAEKDAKAKYEALAKKAGRE</sequence>
<dbReference type="AlphaFoldDB" id="A0A0V8QBN2"/>
<dbReference type="Gene3D" id="3.40.50.970">
    <property type="match status" value="2"/>
</dbReference>
<evidence type="ECO:0000256" key="8">
    <source>
        <dbReference type="ARBA" id="ARBA00023014"/>
    </source>
</evidence>
<protein>
    <recommendedName>
        <fullName evidence="9">Pyruvate:ferredoxin oxidoreductase</fullName>
        <ecNumber evidence="9">1.2.7.1</ecNumber>
    </recommendedName>
    <alternativeName>
        <fullName evidence="9">Pyruvate synthase</fullName>
    </alternativeName>
</protein>
<feature type="binding site" evidence="10">
    <location>
        <position position="114"/>
    </location>
    <ligand>
        <name>pyruvate</name>
        <dbReference type="ChEBI" id="CHEBI:15361"/>
    </ligand>
</feature>
<dbReference type="EC" id="1.2.7.1" evidence="9"/>
<keyword evidence="7 12" id="KW-0408">Iron</keyword>
<evidence type="ECO:0000256" key="7">
    <source>
        <dbReference type="ARBA" id="ARBA00023004"/>
    </source>
</evidence>
<dbReference type="PROSITE" id="PS00198">
    <property type="entry name" value="4FE4S_FER_1"/>
    <property type="match status" value="2"/>
</dbReference>
<dbReference type="Gene3D" id="3.40.920.10">
    <property type="entry name" value="Pyruvate-ferredoxin oxidoreductase, PFOR, domain III"/>
    <property type="match status" value="1"/>
</dbReference>
<comment type="caution">
    <text evidence="14">The sequence shown here is derived from an EMBL/GenBank/DDBJ whole genome shotgun (WGS) entry which is preliminary data.</text>
</comment>
<proteinExistence type="inferred from homology"/>
<dbReference type="SMART" id="SM00890">
    <property type="entry name" value="EKR"/>
    <property type="match status" value="1"/>
</dbReference>
<evidence type="ECO:0000256" key="1">
    <source>
        <dbReference type="ARBA" id="ARBA00009032"/>
    </source>
</evidence>
<feature type="binding site" evidence="12">
    <location>
        <position position="692"/>
    </location>
    <ligand>
        <name>[4Fe-4S] cluster</name>
        <dbReference type="ChEBI" id="CHEBI:49883"/>
        <label>1</label>
    </ligand>
</feature>
<feature type="site" description="Important for catalytic activity" evidence="11">
    <location>
        <position position="114"/>
    </location>
</feature>
<feature type="binding site" evidence="12">
    <location>
        <position position="748"/>
    </location>
    <ligand>
        <name>[4Fe-4S] cluster</name>
        <dbReference type="ChEBI" id="CHEBI:49883"/>
        <label>2</label>
    </ligand>
</feature>
<keyword evidence="5 9" id="KW-0249">Electron transport</keyword>
<keyword evidence="4 12" id="KW-0479">Metal-binding</keyword>
<dbReference type="GO" id="GO:0005506">
    <property type="term" value="F:iron ion binding"/>
    <property type="evidence" value="ECO:0007669"/>
    <property type="project" value="InterPro"/>
</dbReference>
<feature type="binding site" evidence="10">
    <location>
        <begin position="997"/>
        <end position="1002"/>
    </location>
    <ligand>
        <name>thiamine diphosphate</name>
        <dbReference type="ChEBI" id="CHEBI:58937"/>
    </ligand>
</feature>
<dbReference type="InterPro" id="IPR017900">
    <property type="entry name" value="4Fe4S_Fe_S_CS"/>
</dbReference>
<dbReference type="EMBL" id="LNAM01000198">
    <property type="protein sequence ID" value="KSV57795.1"/>
    <property type="molecule type" value="Genomic_DNA"/>
</dbReference>
<dbReference type="PIRSF" id="PIRSF000159">
    <property type="entry name" value="NifJ"/>
    <property type="match status" value="1"/>
</dbReference>
<feature type="binding site" evidence="10">
    <location>
        <position position="821"/>
    </location>
    <ligand>
        <name>thiamine diphosphate</name>
        <dbReference type="ChEBI" id="CHEBI:58937"/>
    </ligand>
</feature>
<dbReference type="GO" id="GO:0051539">
    <property type="term" value="F:4 iron, 4 sulfur cluster binding"/>
    <property type="evidence" value="ECO:0007669"/>
    <property type="project" value="UniProtKB-KW"/>
</dbReference>
<dbReference type="SUPFAM" id="SSF53323">
    <property type="entry name" value="Pyruvate-ferredoxin oxidoreductase, PFOR, domain III"/>
    <property type="match status" value="1"/>
</dbReference>
<dbReference type="GO" id="GO:0006979">
    <property type="term" value="P:response to oxidative stress"/>
    <property type="evidence" value="ECO:0007669"/>
    <property type="project" value="TreeGrafter"/>
</dbReference>
<feature type="binding site" evidence="12">
    <location>
        <position position="819"/>
    </location>
    <ligand>
        <name>[4Fe-4S] cluster</name>
        <dbReference type="ChEBI" id="CHEBI:49883"/>
        <label>3</label>
    </ligand>
</feature>
<keyword evidence="3 12" id="KW-0004">4Fe-4S</keyword>
<dbReference type="Pfam" id="PF17147">
    <property type="entry name" value="PFOR_II"/>
    <property type="match status" value="1"/>
</dbReference>
<feature type="binding site" evidence="12">
    <location>
        <position position="1077"/>
    </location>
    <ligand>
        <name>[4Fe-4S] cluster</name>
        <dbReference type="ChEBI" id="CHEBI:49883"/>
        <label>3</label>
    </ligand>
</feature>
<keyword evidence="14" id="KW-0670">Pyruvate</keyword>
<comment type="catalytic activity">
    <reaction evidence="9">
        <text>2 oxidized [2Fe-2S]-[ferredoxin] + pyruvate + CoA = 2 reduced [2Fe-2S]-[ferredoxin] + acetyl-CoA + CO2 + H(+)</text>
        <dbReference type="Rhea" id="RHEA:12765"/>
        <dbReference type="Rhea" id="RHEA-COMP:10000"/>
        <dbReference type="Rhea" id="RHEA-COMP:10001"/>
        <dbReference type="ChEBI" id="CHEBI:15361"/>
        <dbReference type="ChEBI" id="CHEBI:15378"/>
        <dbReference type="ChEBI" id="CHEBI:16526"/>
        <dbReference type="ChEBI" id="CHEBI:33737"/>
        <dbReference type="ChEBI" id="CHEBI:33738"/>
        <dbReference type="ChEBI" id="CHEBI:57287"/>
        <dbReference type="ChEBI" id="CHEBI:57288"/>
        <dbReference type="EC" id="1.2.7.1"/>
    </reaction>
</comment>
<dbReference type="Pfam" id="PF01558">
    <property type="entry name" value="POR"/>
    <property type="match status" value="1"/>
</dbReference>
<feature type="binding site" evidence="12">
    <location>
        <position position="755"/>
    </location>
    <ligand>
        <name>[4Fe-4S] cluster</name>
        <dbReference type="ChEBI" id="CHEBI:49883"/>
        <label>1</label>
    </ligand>
</feature>
<feature type="binding site" evidence="12">
    <location>
        <position position="844"/>
    </location>
    <ligand>
        <name>[4Fe-4S] cluster</name>
        <dbReference type="ChEBI" id="CHEBI:49883"/>
        <label>3</label>
    </ligand>
</feature>
<dbReference type="InterPro" id="IPR017896">
    <property type="entry name" value="4Fe4S_Fe-S-bd"/>
</dbReference>
<evidence type="ECO:0000256" key="2">
    <source>
        <dbReference type="ARBA" id="ARBA00022448"/>
    </source>
</evidence>
<feature type="site" description="Important for catalytic activity" evidence="11">
    <location>
        <position position="31"/>
    </location>
</feature>
<feature type="site" description="Important for catalytic activity" evidence="11">
    <location>
        <position position="1002"/>
    </location>
</feature>
<dbReference type="FunFam" id="3.40.50.970:FF:000041">
    <property type="entry name" value="Pyruvate:ferredoxin (Flavodoxin) oxidoreductase"/>
    <property type="match status" value="1"/>
</dbReference>
<dbReference type="InterPro" id="IPR011766">
    <property type="entry name" value="TPP_enzyme_TPP-bd"/>
</dbReference>
<dbReference type="Pfam" id="PF12838">
    <property type="entry name" value="Fer4_7"/>
    <property type="match status" value="1"/>
</dbReference>
<dbReference type="Pfam" id="PF02775">
    <property type="entry name" value="TPP_enzyme_C"/>
    <property type="match status" value="1"/>
</dbReference>
<dbReference type="InterPro" id="IPR029061">
    <property type="entry name" value="THDP-binding"/>
</dbReference>
<dbReference type="Gene3D" id="4.10.780.10">
    <property type="entry name" value="Pyruvate-flavodoxin oxidoreductase, EKR domain"/>
    <property type="match status" value="1"/>
</dbReference>
<accession>A0A0V8QBN2</accession>
<comment type="similarity">
    <text evidence="1 9">Belongs to the pyruvate:ferredoxin/flavodoxin oxidoreductase family.</text>
</comment>
<dbReference type="Gene3D" id="3.30.70.20">
    <property type="match status" value="1"/>
</dbReference>
<evidence type="ECO:0000256" key="12">
    <source>
        <dbReference type="PIRSR" id="PIRSR000159-50"/>
    </source>
</evidence>
<dbReference type="InterPro" id="IPR050722">
    <property type="entry name" value="Pyruvate:ferred/Flavod_OxRd"/>
</dbReference>
<evidence type="ECO:0000256" key="3">
    <source>
        <dbReference type="ARBA" id="ARBA00022485"/>
    </source>
</evidence>
<keyword evidence="2 9" id="KW-0813">Transport</keyword>
<evidence type="ECO:0000313" key="14">
    <source>
        <dbReference type="EMBL" id="KSV57795.1"/>
    </source>
</evidence>
<keyword evidence="15" id="KW-1185">Reference proteome</keyword>
<dbReference type="PANTHER" id="PTHR32154">
    <property type="entry name" value="PYRUVATE-FLAVODOXIN OXIDOREDUCTASE-RELATED"/>
    <property type="match status" value="1"/>
</dbReference>
<dbReference type="FunFam" id="3.40.50.970:FF:000012">
    <property type="entry name" value="Pyruvate:ferredoxin (Flavodoxin) oxidoreductase"/>
    <property type="match status" value="1"/>
</dbReference>
<feature type="binding site" evidence="10">
    <location>
        <position position="64"/>
    </location>
    <ligand>
        <name>thiamine diphosphate</name>
        <dbReference type="ChEBI" id="CHEBI:58937"/>
    </ligand>
</feature>
<feature type="binding site" evidence="12">
    <location>
        <position position="698"/>
    </location>
    <ligand>
        <name>[4Fe-4S] cluster</name>
        <dbReference type="ChEBI" id="CHEBI:49883"/>
        <label>1</label>
    </ligand>
</feature>
<dbReference type="InterPro" id="IPR037112">
    <property type="entry name" value="Pyrv-flavodox_OxR_EKR_sf"/>
</dbReference>
<feature type="binding site" evidence="12">
    <location>
        <position position="745"/>
    </location>
    <ligand>
        <name>[4Fe-4S] cluster</name>
        <dbReference type="ChEBI" id="CHEBI:49883"/>
        <label>2</label>
    </ligand>
</feature>
<evidence type="ECO:0000256" key="4">
    <source>
        <dbReference type="ARBA" id="ARBA00022723"/>
    </source>
</evidence>
<feature type="binding site" evidence="12">
    <location>
        <position position="751"/>
    </location>
    <ligand>
        <name>[4Fe-4S] cluster</name>
        <dbReference type="ChEBI" id="CHEBI:49883"/>
        <label>2</label>
    </ligand>
</feature>
<dbReference type="InterPro" id="IPR002880">
    <property type="entry name" value="Pyrv_Fd/Flavodoxin_OxRdtase_N"/>
</dbReference>
<dbReference type="PROSITE" id="PS51379">
    <property type="entry name" value="4FE4S_FER_2"/>
    <property type="match status" value="2"/>
</dbReference>
<dbReference type="FunFam" id="3.40.920.10:FF:000001">
    <property type="entry name" value="Pyruvate:ferredoxin (Flavodoxin) oxidoreductase"/>
    <property type="match status" value="1"/>
</dbReference>
<organism evidence="14 15">
    <name type="scientific">Acetivibrio ethanolgignens</name>
    <dbReference type="NCBI Taxonomy" id="290052"/>
    <lineage>
        <taxon>Bacteria</taxon>
        <taxon>Bacillati</taxon>
        <taxon>Bacillota</taxon>
        <taxon>Clostridia</taxon>
        <taxon>Eubacteriales</taxon>
        <taxon>Oscillospiraceae</taxon>
        <taxon>Acetivibrio</taxon>
    </lineage>
</organism>
<feature type="domain" description="4Fe-4S ferredoxin-type" evidence="13">
    <location>
        <begin position="736"/>
        <end position="769"/>
    </location>
</feature>
<dbReference type="Pfam" id="PF10371">
    <property type="entry name" value="EKR"/>
    <property type="match status" value="1"/>
</dbReference>
<gene>
    <name evidence="14" type="ORF">ASU35_14955</name>
</gene>
<dbReference type="GO" id="GO:0030976">
    <property type="term" value="F:thiamine pyrophosphate binding"/>
    <property type="evidence" value="ECO:0007669"/>
    <property type="project" value="InterPro"/>
</dbReference>
<dbReference type="CDD" id="cd03377">
    <property type="entry name" value="TPP_PFOR_PNO"/>
    <property type="match status" value="1"/>
</dbReference>
<dbReference type="InterPro" id="IPR011895">
    <property type="entry name" value="Pyrv_flavodox_OxRed"/>
</dbReference>
<feature type="binding site" evidence="10">
    <location>
        <begin position="968"/>
        <end position="971"/>
    </location>
    <ligand>
        <name>thiamine diphosphate</name>
        <dbReference type="ChEBI" id="CHEBI:58937"/>
    </ligand>
</feature>
<dbReference type="RefSeq" id="WP_058353952.1">
    <property type="nucleotide sequence ID" value="NZ_CABMMD010000198.1"/>
</dbReference>
<dbReference type="NCBIfam" id="TIGR02176">
    <property type="entry name" value="pyruv_ox_red"/>
    <property type="match status" value="1"/>
</dbReference>
<dbReference type="InterPro" id="IPR019456">
    <property type="entry name" value="Pyrv-flavodox_OxRtase_EKR"/>
</dbReference>
<evidence type="ECO:0000256" key="10">
    <source>
        <dbReference type="PIRSR" id="PIRSR000159-1"/>
    </source>
</evidence>
<dbReference type="InterPro" id="IPR002869">
    <property type="entry name" value="Pyrv_flavodox_OxRed_cen"/>
</dbReference>
<dbReference type="Pfam" id="PF01855">
    <property type="entry name" value="POR_N"/>
    <property type="match status" value="1"/>
</dbReference>
<dbReference type="InterPro" id="IPR009014">
    <property type="entry name" value="Transketo_C/PFOR_II"/>
</dbReference>
<dbReference type="Proteomes" id="UP000054874">
    <property type="component" value="Unassembled WGS sequence"/>
</dbReference>
<comment type="cofactor">
    <cofactor evidence="12">
        <name>[4Fe-4S] cluster</name>
        <dbReference type="ChEBI" id="CHEBI:49883"/>
    </cofactor>
    <text evidence="12">Binds 3 [4Fe-4S] clusters per subunit.</text>
</comment>
<evidence type="ECO:0000256" key="5">
    <source>
        <dbReference type="ARBA" id="ARBA00022982"/>
    </source>
</evidence>
<dbReference type="InterPro" id="IPR019752">
    <property type="entry name" value="Pyrv/ketoisovalerate_OxRed_cat"/>
</dbReference>
<keyword evidence="8 12" id="KW-0411">Iron-sulfur</keyword>
<evidence type="ECO:0000313" key="15">
    <source>
        <dbReference type="Proteomes" id="UP000054874"/>
    </source>
</evidence>
<evidence type="ECO:0000256" key="11">
    <source>
        <dbReference type="PIRSR" id="PIRSR000159-2"/>
    </source>
</evidence>
<evidence type="ECO:0000259" key="13">
    <source>
        <dbReference type="PROSITE" id="PS51379"/>
    </source>
</evidence>
<dbReference type="Gene3D" id="3.40.50.920">
    <property type="match status" value="1"/>
</dbReference>
<feature type="site" description="Important for catalytic activity" evidence="11">
    <location>
        <position position="64"/>
    </location>
</feature>
<feature type="binding site" evidence="12">
    <location>
        <position position="816"/>
    </location>
    <ligand>
        <name>[4Fe-4S] cluster</name>
        <dbReference type="ChEBI" id="CHEBI:49883"/>
        <label>3</label>
    </ligand>
</feature>
<name>A0A0V8QBN2_9FIRM</name>
<dbReference type="SUPFAM" id="SSF52922">
    <property type="entry name" value="TK C-terminal domain-like"/>
    <property type="match status" value="1"/>
</dbReference>
<reference evidence="14 15" key="1">
    <citation type="submission" date="2015-11" db="EMBL/GenBank/DDBJ databases">
        <title>Butyribacter intestini gen. nov., sp. nov., a butyric acid-producing bacterium of the family Lachnospiraceae isolated from the human faeces.</title>
        <authorList>
            <person name="Zou Y."/>
            <person name="Xue W."/>
            <person name="Luo G."/>
            <person name="Lv M."/>
        </authorList>
    </citation>
    <scope>NUCLEOTIDE SEQUENCE [LARGE SCALE GENOMIC DNA]</scope>
    <source>
        <strain evidence="14 15">ACET-33324</strain>
    </source>
</reference>
<dbReference type="GO" id="GO:0022900">
    <property type="term" value="P:electron transport chain"/>
    <property type="evidence" value="ECO:0007669"/>
    <property type="project" value="InterPro"/>
</dbReference>
<evidence type="ECO:0000256" key="6">
    <source>
        <dbReference type="ARBA" id="ARBA00023002"/>
    </source>
</evidence>
<dbReference type="SUPFAM" id="SSF52518">
    <property type="entry name" value="Thiamin diphosphate-binding fold (THDP-binding)"/>
    <property type="match status" value="2"/>
</dbReference>
<feature type="domain" description="4Fe-4S ferredoxin-type" evidence="13">
    <location>
        <begin position="683"/>
        <end position="712"/>
    </location>
</feature>
<dbReference type="FunFam" id="3.40.50.920:FF:000007">
    <property type="entry name" value="Pyruvate:ferredoxin (Flavodoxin) oxidoreductase"/>
    <property type="match status" value="1"/>
</dbReference>
<dbReference type="GO" id="GO:0019164">
    <property type="term" value="F:pyruvate synthase activity"/>
    <property type="evidence" value="ECO:0007669"/>
    <property type="project" value="UniProtKB-EC"/>
</dbReference>
<keyword evidence="6 9" id="KW-0560">Oxidoreductase</keyword>
<feature type="binding site" evidence="12">
    <location>
        <position position="695"/>
    </location>
    <ligand>
        <name>[4Fe-4S] cluster</name>
        <dbReference type="ChEBI" id="CHEBI:49883"/>
        <label>1</label>
    </ligand>
</feature>